<dbReference type="AlphaFoldDB" id="A0A1A8B8I9"/>
<keyword evidence="3 6" id="KW-0863">Zinc-finger</keyword>
<dbReference type="SMART" id="SM00980">
    <property type="entry name" value="THAP"/>
    <property type="match status" value="1"/>
</dbReference>
<evidence type="ECO:0000313" key="9">
    <source>
        <dbReference type="EMBL" id="KAF7209414.1"/>
    </source>
</evidence>
<sequence>MACCVATGCSNRSNRKDLSFYRFPKDLERRTLWISAVNRGEWEPTEYSRLCSQHFISGEKSNDPQSPDYVPSLFGSDKTQKSSKQRAAKRIERSAMKLKKRDQKDRLTAASVLLGLAMAAAPADVTDQQNTEQSDQDILNDLLPDLQTDVQEEITDPADVQEEDELEEISDEEPETITELPPPEAHLQMNVKDQREGTDDHNYFISSATCDKGTQCNKEPLYRHLLRTDMLCRLYTGLSLSAFHQLTRNLLPFNAQIFELDPIDQLLMTLMKLKLNLLLEDLAERFGVCPSGVSRIVSHWIDLMEICMKSYIPWLSKETIAGTMPQFFKSHYPGTTCIVDISEIKLKKPRRLDCWGDSFVRYDDEDTVKFMVAFAPCGLIMFISGAYGGKCSDTFIASDSGFLRYLQPLDEVMVERNFMISDALNEKGVKLVIPACSKGLTRFNKDSAQKTSVYNVTIHMERVICRLKYYRILSESMPSSLTSKTDQILRICAALCNIRGENLHEELE</sequence>
<name>A0A1A8B8I9_NOTFU</name>
<dbReference type="PROSITE" id="PS50950">
    <property type="entry name" value="ZF_THAP"/>
    <property type="match status" value="1"/>
</dbReference>
<gene>
    <name evidence="10" type="primary">SI:DKEY-56D12.4</name>
    <name evidence="9" type="ORF">G4P62_014169</name>
</gene>
<evidence type="ECO:0000256" key="4">
    <source>
        <dbReference type="ARBA" id="ARBA00022833"/>
    </source>
</evidence>
<evidence type="ECO:0000256" key="7">
    <source>
        <dbReference type="SAM" id="MobiDB-lite"/>
    </source>
</evidence>
<evidence type="ECO:0000313" key="10">
    <source>
        <dbReference type="EMBL" id="SBP62976.1"/>
    </source>
</evidence>
<dbReference type="PANTHER" id="PTHR23080:SF143">
    <property type="entry name" value="SI:DKEY-56D12.4"/>
    <property type="match status" value="1"/>
</dbReference>
<dbReference type="Pfam" id="PF13613">
    <property type="entry name" value="HTH_Tnp_4"/>
    <property type="match status" value="1"/>
</dbReference>
<reference evidence="10" key="2">
    <citation type="submission" date="2016-06" db="EMBL/GenBank/DDBJ databases">
        <title>The genome of a short-lived fish provides insights into sex chromosome evolution and the genetic control of aging.</title>
        <authorList>
            <person name="Reichwald K."/>
            <person name="Felder M."/>
            <person name="Petzold A."/>
            <person name="Koch P."/>
            <person name="Groth M."/>
            <person name="Platzer M."/>
        </authorList>
    </citation>
    <scope>NUCLEOTIDE SEQUENCE</scope>
    <source>
        <tissue evidence="10">Brain</tissue>
    </source>
</reference>
<organism evidence="10">
    <name type="scientific">Nothobranchius furzeri</name>
    <name type="common">Turquoise killifish</name>
    <dbReference type="NCBI Taxonomy" id="105023"/>
    <lineage>
        <taxon>Eukaryota</taxon>
        <taxon>Metazoa</taxon>
        <taxon>Chordata</taxon>
        <taxon>Craniata</taxon>
        <taxon>Vertebrata</taxon>
        <taxon>Euteleostomi</taxon>
        <taxon>Actinopterygii</taxon>
        <taxon>Neopterygii</taxon>
        <taxon>Teleostei</taxon>
        <taxon>Neoteleostei</taxon>
        <taxon>Acanthomorphata</taxon>
        <taxon>Ovalentaria</taxon>
        <taxon>Atherinomorphae</taxon>
        <taxon>Cyprinodontiformes</taxon>
        <taxon>Nothobranchiidae</taxon>
        <taxon>Nothobranchius</taxon>
    </lineage>
</organism>
<dbReference type="PANTHER" id="PTHR23080">
    <property type="entry name" value="THAP DOMAIN PROTEIN"/>
    <property type="match status" value="1"/>
</dbReference>
<dbReference type="Proteomes" id="UP000822369">
    <property type="component" value="Chromosome 13"/>
</dbReference>
<feature type="region of interest" description="Disordered" evidence="7">
    <location>
        <begin position="58"/>
        <end position="87"/>
    </location>
</feature>
<evidence type="ECO:0000259" key="8">
    <source>
        <dbReference type="PROSITE" id="PS50950"/>
    </source>
</evidence>
<dbReference type="EMBL" id="JAAVVJ010000013">
    <property type="protein sequence ID" value="KAF7209414.1"/>
    <property type="molecule type" value="Genomic_DNA"/>
</dbReference>
<dbReference type="GO" id="GO:0008270">
    <property type="term" value="F:zinc ion binding"/>
    <property type="evidence" value="ECO:0007669"/>
    <property type="project" value="UniProtKB-KW"/>
</dbReference>
<dbReference type="InterPro" id="IPR038441">
    <property type="entry name" value="THAP_Znf_sf"/>
</dbReference>
<feature type="region of interest" description="Disordered" evidence="7">
    <location>
        <begin position="159"/>
        <end position="180"/>
    </location>
</feature>
<dbReference type="Pfam" id="PF13359">
    <property type="entry name" value="DDE_Tnp_4"/>
    <property type="match status" value="1"/>
</dbReference>
<dbReference type="Pfam" id="PF05485">
    <property type="entry name" value="THAP"/>
    <property type="match status" value="1"/>
</dbReference>
<keyword evidence="5 6" id="KW-0238">DNA-binding</keyword>
<dbReference type="GeneID" id="107390657"/>
<dbReference type="InterPro" id="IPR027806">
    <property type="entry name" value="HARBI1_dom"/>
</dbReference>
<feature type="domain" description="THAP-type" evidence="8">
    <location>
        <begin position="1"/>
        <end position="74"/>
    </location>
</feature>
<reference evidence="9" key="3">
    <citation type="submission" date="2020-03" db="EMBL/GenBank/DDBJ databases">
        <title>Intra-Species Differences in Population Size shape Life History and Genome Evolution.</title>
        <authorList>
            <person name="Willemsen D."/>
            <person name="Cui R."/>
            <person name="Valenzano D.R."/>
        </authorList>
    </citation>
    <scope>NUCLEOTIDE SEQUENCE</scope>
    <source>
        <strain evidence="9">GRZ</strain>
        <tissue evidence="9">Whole</tissue>
    </source>
</reference>
<evidence type="ECO:0000256" key="1">
    <source>
        <dbReference type="ARBA" id="ARBA00001968"/>
    </source>
</evidence>
<dbReference type="GO" id="GO:0003677">
    <property type="term" value="F:DNA binding"/>
    <property type="evidence" value="ECO:0007669"/>
    <property type="project" value="UniProtKB-UniRule"/>
</dbReference>
<evidence type="ECO:0000256" key="6">
    <source>
        <dbReference type="PROSITE-ProRule" id="PRU00309"/>
    </source>
</evidence>
<dbReference type="EMBL" id="HADY01024491">
    <property type="protein sequence ID" value="SBP62976.1"/>
    <property type="molecule type" value="Transcribed_RNA"/>
</dbReference>
<dbReference type="InterPro" id="IPR006612">
    <property type="entry name" value="THAP_Znf"/>
</dbReference>
<accession>A0A1A8B8I9</accession>
<dbReference type="SUPFAM" id="SSF57716">
    <property type="entry name" value="Glucocorticoid receptor-like (DNA-binding domain)"/>
    <property type="match status" value="1"/>
</dbReference>
<evidence type="ECO:0000256" key="2">
    <source>
        <dbReference type="ARBA" id="ARBA00022723"/>
    </source>
</evidence>
<comment type="cofactor">
    <cofactor evidence="1">
        <name>a divalent metal cation</name>
        <dbReference type="ChEBI" id="CHEBI:60240"/>
    </cofactor>
</comment>
<keyword evidence="2" id="KW-0479">Metal-binding</keyword>
<proteinExistence type="predicted"/>
<dbReference type="KEGG" id="nfu:107390657"/>
<dbReference type="OMA" id="RSYSHYY"/>
<dbReference type="InterPro" id="IPR027805">
    <property type="entry name" value="Transposase_HTH_dom"/>
</dbReference>
<protein>
    <submittedName>
        <fullName evidence="9">LOC107390657-like protein</fullName>
    </submittedName>
    <submittedName>
        <fullName evidence="10">Si:dkey-56d12.4</fullName>
    </submittedName>
</protein>
<evidence type="ECO:0000256" key="3">
    <source>
        <dbReference type="ARBA" id="ARBA00022771"/>
    </source>
</evidence>
<feature type="compositionally biased region" description="Acidic residues" evidence="7">
    <location>
        <begin position="159"/>
        <end position="176"/>
    </location>
</feature>
<reference evidence="10" key="1">
    <citation type="submission" date="2016-05" db="EMBL/GenBank/DDBJ databases">
        <authorList>
            <person name="Lavstsen T."/>
            <person name="Jespersen J.S."/>
        </authorList>
    </citation>
    <scope>NUCLEOTIDE SEQUENCE</scope>
    <source>
        <tissue evidence="10">Brain</tissue>
    </source>
</reference>
<dbReference type="Gene3D" id="6.20.210.20">
    <property type="entry name" value="THAP domain"/>
    <property type="match status" value="1"/>
</dbReference>
<evidence type="ECO:0000256" key="5">
    <source>
        <dbReference type="ARBA" id="ARBA00023125"/>
    </source>
</evidence>
<keyword evidence="4" id="KW-0862">Zinc</keyword>
<dbReference type="OrthoDB" id="10009406at2759"/>